<dbReference type="InterPro" id="IPR048392">
    <property type="entry name" value="MTR4-like_stalk"/>
</dbReference>
<dbReference type="PANTHER" id="PTHR12131:SF7">
    <property type="entry name" value="EXOSOME RNA HELICASE MTR4"/>
    <property type="match status" value="1"/>
</dbReference>
<evidence type="ECO:0000313" key="7">
    <source>
        <dbReference type="EMBL" id="VDK56229.1"/>
    </source>
</evidence>
<dbReference type="Proteomes" id="UP000271098">
    <property type="component" value="Unassembled WGS sequence"/>
</dbReference>
<organism evidence="9">
    <name type="scientific">Gongylonema pulchrum</name>
    <dbReference type="NCBI Taxonomy" id="637853"/>
    <lineage>
        <taxon>Eukaryota</taxon>
        <taxon>Metazoa</taxon>
        <taxon>Ecdysozoa</taxon>
        <taxon>Nematoda</taxon>
        <taxon>Chromadorea</taxon>
        <taxon>Rhabditida</taxon>
        <taxon>Spirurina</taxon>
        <taxon>Spiruromorpha</taxon>
        <taxon>Spiruroidea</taxon>
        <taxon>Gongylonematidae</taxon>
        <taxon>Gongylonema</taxon>
    </lineage>
</organism>
<keyword evidence="4" id="KW-0067">ATP-binding</keyword>
<evidence type="ECO:0000313" key="8">
    <source>
        <dbReference type="Proteomes" id="UP000271098"/>
    </source>
</evidence>
<reference evidence="7 8" key="2">
    <citation type="submission" date="2018-11" db="EMBL/GenBank/DDBJ databases">
        <authorList>
            <consortium name="Pathogen Informatics"/>
        </authorList>
    </citation>
    <scope>NUCLEOTIDE SEQUENCE [LARGE SCALE GENOMIC DNA]</scope>
</reference>
<keyword evidence="2" id="KW-0378">Hydrolase</keyword>
<name>A0A183DDM8_9BILA</name>
<keyword evidence="8" id="KW-1185">Reference proteome</keyword>
<dbReference type="EMBL" id="UYRT01016704">
    <property type="protein sequence ID" value="VDK56229.1"/>
    <property type="molecule type" value="Genomic_DNA"/>
</dbReference>
<dbReference type="InterPro" id="IPR050699">
    <property type="entry name" value="RNA-DNA_Helicase"/>
</dbReference>
<evidence type="ECO:0000259" key="5">
    <source>
        <dbReference type="Pfam" id="PF13234"/>
    </source>
</evidence>
<protein>
    <submittedName>
        <fullName evidence="9">rRNA_proc-arch domain-containing protein</fullName>
    </submittedName>
</protein>
<evidence type="ECO:0000256" key="4">
    <source>
        <dbReference type="ARBA" id="ARBA00022840"/>
    </source>
</evidence>
<accession>A0A183DDM8</accession>
<keyword evidence="1" id="KW-0547">Nucleotide-binding</keyword>
<dbReference type="Gene3D" id="2.40.30.300">
    <property type="match status" value="1"/>
</dbReference>
<dbReference type="GO" id="GO:0005524">
    <property type="term" value="F:ATP binding"/>
    <property type="evidence" value="ECO:0007669"/>
    <property type="project" value="UniProtKB-KW"/>
</dbReference>
<dbReference type="AlphaFoldDB" id="A0A183DDM8"/>
<dbReference type="Pfam" id="PF21408">
    <property type="entry name" value="MTR4-like_stalk"/>
    <property type="match status" value="1"/>
</dbReference>
<evidence type="ECO:0000313" key="9">
    <source>
        <dbReference type="WBParaSite" id="GPUH_0000682801-mRNA-1"/>
    </source>
</evidence>
<dbReference type="OrthoDB" id="64767at2759"/>
<evidence type="ECO:0000256" key="3">
    <source>
        <dbReference type="ARBA" id="ARBA00022806"/>
    </source>
</evidence>
<proteinExistence type="predicted"/>
<feature type="domain" description="Exosome RNA helicase MTR4-like stalk" evidence="6">
    <location>
        <begin position="45"/>
        <end position="106"/>
    </location>
</feature>
<evidence type="ECO:0000259" key="6">
    <source>
        <dbReference type="Pfam" id="PF21408"/>
    </source>
</evidence>
<dbReference type="GO" id="GO:0016787">
    <property type="term" value="F:hydrolase activity"/>
    <property type="evidence" value="ECO:0007669"/>
    <property type="project" value="UniProtKB-KW"/>
</dbReference>
<dbReference type="PANTHER" id="PTHR12131">
    <property type="entry name" value="ATP-DEPENDENT RNA AND DNA HELICASE"/>
    <property type="match status" value="1"/>
</dbReference>
<dbReference type="FunFam" id="2.40.30.300:FF:000001">
    <property type="entry name" value="Mtr4 exosome RNA helicase"/>
    <property type="match status" value="1"/>
</dbReference>
<dbReference type="GO" id="GO:0000460">
    <property type="term" value="P:maturation of 5.8S rRNA"/>
    <property type="evidence" value="ECO:0007669"/>
    <property type="project" value="TreeGrafter"/>
</dbReference>
<sequence>MVDQQMGQDVAMKIFKGAPDPLSSQFRLTYNMVLNSLRLDSTKPEFMLENSFAQFQNYDALPQLYQNIDDKKKELAAYKIDDEAELAEYYQTEEQMNKVKKAVRSATTKPEHLLPFLQAGRLLHIVSSDRDFGWAALLNFHKKSNPVDPLGVDVLYVLDVLMLLSSESVKNLLDITQLRPPNSDEKGVLEAVSVAISCVSEISSVRVKLPQNLKTHESKQNVGRAIKVSRYRF</sequence>
<reference evidence="9" key="1">
    <citation type="submission" date="2016-06" db="UniProtKB">
        <authorList>
            <consortium name="WormBaseParasite"/>
        </authorList>
    </citation>
    <scope>IDENTIFICATION</scope>
</reference>
<evidence type="ECO:0000256" key="1">
    <source>
        <dbReference type="ARBA" id="ARBA00022741"/>
    </source>
</evidence>
<evidence type="ECO:0000256" key="2">
    <source>
        <dbReference type="ARBA" id="ARBA00022801"/>
    </source>
</evidence>
<gene>
    <name evidence="7" type="ORF">GPUH_LOCUS6818</name>
</gene>
<dbReference type="Pfam" id="PF13234">
    <property type="entry name" value="MTR4_beta-barrel"/>
    <property type="match status" value="1"/>
</dbReference>
<dbReference type="WBParaSite" id="GPUH_0000682801-mRNA-1">
    <property type="protein sequence ID" value="GPUH_0000682801-mRNA-1"/>
    <property type="gene ID" value="GPUH_0000682801"/>
</dbReference>
<feature type="domain" description="Exosome RNA helicase MTR4-like beta-barrel" evidence="5">
    <location>
        <begin position="109"/>
        <end position="227"/>
    </location>
</feature>
<dbReference type="GO" id="GO:0004386">
    <property type="term" value="F:helicase activity"/>
    <property type="evidence" value="ECO:0007669"/>
    <property type="project" value="UniProtKB-KW"/>
</dbReference>
<dbReference type="GO" id="GO:0005634">
    <property type="term" value="C:nucleus"/>
    <property type="evidence" value="ECO:0007669"/>
    <property type="project" value="TreeGrafter"/>
</dbReference>
<dbReference type="InterPro" id="IPR025696">
    <property type="entry name" value="Beta-barrel_MTR4"/>
</dbReference>
<keyword evidence="3" id="KW-0347">Helicase</keyword>